<evidence type="ECO:0000256" key="2">
    <source>
        <dbReference type="ARBA" id="ARBA00023125"/>
    </source>
</evidence>
<comment type="subcellular location">
    <subcellularLocation>
        <location evidence="1">Nucleus</location>
    </subcellularLocation>
</comment>
<dbReference type="PANTHER" id="PTHR13230">
    <property type="entry name" value="GENERAL TRANSCRIPTION FACTOR IIIC, POLYPEPTIDE 5"/>
    <property type="match status" value="1"/>
</dbReference>
<evidence type="ECO:0000256" key="4">
    <source>
        <dbReference type="ARBA" id="ARBA00023242"/>
    </source>
</evidence>
<dbReference type="GO" id="GO:0006384">
    <property type="term" value="P:transcription initiation at RNA polymerase III promoter"/>
    <property type="evidence" value="ECO:0007669"/>
    <property type="project" value="InterPro"/>
</dbReference>
<dbReference type="GeneID" id="55968920"/>
<evidence type="ECO:0000256" key="5">
    <source>
        <dbReference type="SAM" id="MobiDB-lite"/>
    </source>
</evidence>
<dbReference type="GO" id="GO:0005634">
    <property type="term" value="C:nucleus"/>
    <property type="evidence" value="ECO:0007669"/>
    <property type="project" value="UniProtKB-SubCell"/>
</dbReference>
<dbReference type="OrthoDB" id="5598268at2759"/>
<dbReference type="Pfam" id="PF09734">
    <property type="entry name" value="Tau95"/>
    <property type="match status" value="1"/>
</dbReference>
<dbReference type="Pfam" id="PF17682">
    <property type="entry name" value="Tau95_N"/>
    <property type="match status" value="1"/>
</dbReference>
<sequence>MAASRPGAASRDENSLQDGAPRYPIPQRRLGASPFCKPLMSHNARTHNVVLKVTVPRRTGRKRKRGTNGPWQADTEAMNRLHQGDQSAQQICSHGRLDDPRTLQRKLADNVGRYEVEAVGTVRHTHRFRGLADFYWVTSERSDFARRYTDQVLPGNVEDLKEFKFRPGIDKGPNVDVLPPPVFTHMNLPFNYFYSQNPYVRVTDDGQTFNATAVKHVGHFIGAEDPPPSGPQHAPDMTDPRTVEVMAELESAFDERPVWTRRSLMNHLGGKLRNWTELKRYLNYAAYQFKGGPWRDGVVPYGLDPRTDPKYRIYQTVMFKLLPRNARSAGDAAWRSIHDHGGHDDGSGRPQGFHPDPLKSHIFDGQTYHLDGKVWQVCDITDPLLRDLLDKAAVRPTRDPNSGWYHGGLWAKAKAIMKTKMIAIRFGRDLSDRDFAATLDAGDQTPVRPGTVTTTSSSSVLPLPDLRLTDDELRLLRGRNPAKRTKHAGYSMRVRNAEATSEGAQAVAEEEEEGEQRGEQQAASVDERGEGVEGATPLAEFAQGGSENESGSESGSDLQEGDDDGYEYPDVPV</sequence>
<feature type="compositionally biased region" description="Low complexity" evidence="5">
    <location>
        <begin position="544"/>
        <end position="556"/>
    </location>
</feature>
<protein>
    <submittedName>
        <fullName evidence="8">Uncharacterized protein</fullName>
    </submittedName>
</protein>
<evidence type="ECO:0000313" key="9">
    <source>
        <dbReference type="Proteomes" id="UP000749293"/>
    </source>
</evidence>
<keyword evidence="9" id="KW-1185">Reference proteome</keyword>
<reference evidence="8" key="1">
    <citation type="submission" date="2020-03" db="EMBL/GenBank/DDBJ databases">
        <title>Site-based positive gene gene selection in Geosmithia morbida across the United States reveals a broad range of putative effectors and factors for local host and environmental adapation.</title>
        <authorList>
            <person name="Onufrak A."/>
            <person name="Murdoch R.W."/>
            <person name="Gazis R."/>
            <person name="Huff M."/>
            <person name="Staton M."/>
            <person name="Klingeman W."/>
            <person name="Hadziabdic D."/>
        </authorList>
    </citation>
    <scope>NUCLEOTIDE SEQUENCE</scope>
    <source>
        <strain evidence="8">1262</strain>
    </source>
</reference>
<feature type="domain" description="Transcription factor IIIC subunit 5 HTH" evidence="6">
    <location>
        <begin position="177"/>
        <end position="320"/>
    </location>
</feature>
<dbReference type="GO" id="GO:0001002">
    <property type="term" value="F:RNA polymerase III type 1 promoter sequence-specific DNA binding"/>
    <property type="evidence" value="ECO:0007669"/>
    <property type="project" value="TreeGrafter"/>
</dbReference>
<accession>A0A9P4YS77</accession>
<dbReference type="EMBL" id="JAANYQ010000015">
    <property type="protein sequence ID" value="KAF4120686.1"/>
    <property type="molecule type" value="Genomic_DNA"/>
</dbReference>
<evidence type="ECO:0000256" key="3">
    <source>
        <dbReference type="ARBA" id="ARBA00023163"/>
    </source>
</evidence>
<dbReference type="InterPro" id="IPR019136">
    <property type="entry name" value="TF_IIIC_su-5_HTH"/>
</dbReference>
<dbReference type="InterPro" id="IPR040454">
    <property type="entry name" value="TF_IIIC_Tfc1/Sfc1"/>
</dbReference>
<dbReference type="InterPro" id="IPR041499">
    <property type="entry name" value="Tfc1/Sfc1_N"/>
</dbReference>
<organism evidence="8 9">
    <name type="scientific">Geosmithia morbida</name>
    <dbReference type="NCBI Taxonomy" id="1094350"/>
    <lineage>
        <taxon>Eukaryota</taxon>
        <taxon>Fungi</taxon>
        <taxon>Dikarya</taxon>
        <taxon>Ascomycota</taxon>
        <taxon>Pezizomycotina</taxon>
        <taxon>Sordariomycetes</taxon>
        <taxon>Hypocreomycetidae</taxon>
        <taxon>Hypocreales</taxon>
        <taxon>Bionectriaceae</taxon>
        <taxon>Geosmithia</taxon>
    </lineage>
</organism>
<evidence type="ECO:0000256" key="1">
    <source>
        <dbReference type="ARBA" id="ARBA00004123"/>
    </source>
</evidence>
<feature type="compositionally biased region" description="Basic residues" evidence="5">
    <location>
        <begin position="478"/>
        <end position="487"/>
    </location>
</feature>
<keyword evidence="4" id="KW-0539">Nucleus</keyword>
<dbReference type="PANTHER" id="PTHR13230:SF5">
    <property type="entry name" value="GENERAL TRANSCRIPTION FACTOR 3C POLYPEPTIDE 5"/>
    <property type="match status" value="1"/>
</dbReference>
<gene>
    <name evidence="8" type="ORF">GMORB2_2690</name>
</gene>
<evidence type="ECO:0000259" key="7">
    <source>
        <dbReference type="Pfam" id="PF17682"/>
    </source>
</evidence>
<keyword evidence="2" id="KW-0238">DNA-binding</keyword>
<dbReference type="RefSeq" id="XP_035319338.1">
    <property type="nucleotide sequence ID" value="XM_035464668.1"/>
</dbReference>
<dbReference type="AlphaFoldDB" id="A0A9P4YS77"/>
<keyword evidence="3" id="KW-0804">Transcription</keyword>
<comment type="caution">
    <text evidence="8">The sequence shown here is derived from an EMBL/GenBank/DDBJ whole genome shotgun (WGS) entry which is preliminary data.</text>
</comment>
<evidence type="ECO:0000259" key="6">
    <source>
        <dbReference type="Pfam" id="PF09734"/>
    </source>
</evidence>
<dbReference type="GO" id="GO:0000127">
    <property type="term" value="C:transcription factor TFIIIC complex"/>
    <property type="evidence" value="ECO:0007669"/>
    <property type="project" value="InterPro"/>
</dbReference>
<dbReference type="GO" id="GO:0001003">
    <property type="term" value="F:RNA polymerase III type 2 promoter sequence-specific DNA binding"/>
    <property type="evidence" value="ECO:0007669"/>
    <property type="project" value="TreeGrafter"/>
</dbReference>
<proteinExistence type="predicted"/>
<name>A0A9P4YS77_9HYPO</name>
<dbReference type="Gene3D" id="3.30.200.160">
    <property type="entry name" value="TFIIIC, subcomplex tauA, subunit Sfc1, barrel domain"/>
    <property type="match status" value="1"/>
</dbReference>
<evidence type="ECO:0000313" key="8">
    <source>
        <dbReference type="EMBL" id="KAF4120686.1"/>
    </source>
</evidence>
<dbReference type="Proteomes" id="UP000749293">
    <property type="component" value="Unassembled WGS sequence"/>
</dbReference>
<feature type="region of interest" description="Disordered" evidence="5">
    <location>
        <begin position="1"/>
        <end position="29"/>
    </location>
</feature>
<feature type="region of interest" description="Disordered" evidence="5">
    <location>
        <begin position="478"/>
        <end position="573"/>
    </location>
</feature>
<feature type="domain" description="Transcription factor IIIC subunit Tfc1/Sfc1 triple barrel" evidence="7">
    <location>
        <begin position="32"/>
        <end position="136"/>
    </location>
</feature>
<dbReference type="InterPro" id="IPR042536">
    <property type="entry name" value="TFIIIC_tauA_Sfc1"/>
</dbReference>